<evidence type="ECO:0000313" key="5">
    <source>
        <dbReference type="EMBL" id="GKY88003.1"/>
    </source>
</evidence>
<dbReference type="PANTHER" id="PTHR30502:SF0">
    <property type="entry name" value="PHOSPHOENOLPYRUVATE CARBOXYLASE FAMILY PROTEIN"/>
    <property type="match status" value="1"/>
</dbReference>
<evidence type="ECO:0000259" key="4">
    <source>
        <dbReference type="Pfam" id="PF03328"/>
    </source>
</evidence>
<dbReference type="InterPro" id="IPR015813">
    <property type="entry name" value="Pyrv/PenolPyrv_kinase-like_dom"/>
</dbReference>
<name>A0ABQ5LTC2_9RHOB</name>
<dbReference type="Gene3D" id="3.20.20.60">
    <property type="entry name" value="Phosphoenolpyruvate-binding domains"/>
    <property type="match status" value="1"/>
</dbReference>
<dbReference type="InterPro" id="IPR050251">
    <property type="entry name" value="HpcH-HpaI_aldolase"/>
</dbReference>
<reference evidence="5" key="1">
    <citation type="journal article" date="2023" name="Int. J. Syst. Evol. Microbiol.">
        <title>Sinisalibacter aestuarii sp. nov., isolated from estuarine sediment of the Arakawa River.</title>
        <authorList>
            <person name="Arafat S.T."/>
            <person name="Hirano S."/>
            <person name="Sato A."/>
            <person name="Takeuchi K."/>
            <person name="Yasuda T."/>
            <person name="Terahara T."/>
            <person name="Hamada M."/>
            <person name="Kobayashi T."/>
        </authorList>
    </citation>
    <scope>NUCLEOTIDE SEQUENCE</scope>
    <source>
        <strain evidence="5">B-399</strain>
    </source>
</reference>
<keyword evidence="2" id="KW-0479">Metal-binding</keyword>
<keyword evidence="6" id="KW-1185">Reference proteome</keyword>
<protein>
    <submittedName>
        <fullName evidence="5">2-keto-3-deoxy-L-rhamnonate aldolase</fullName>
    </submittedName>
</protein>
<feature type="domain" description="HpcH/HpaI aldolase/citrate lyase" evidence="4">
    <location>
        <begin position="18"/>
        <end position="243"/>
    </location>
</feature>
<sequence>MPAPENRLKTALNEGRMQIGLWLNSGSALVSEIAGATGFDWCLIDAEHAPYDPVGIADQLRALALGGTSAVVRVPVGEDWVIKQVLDLGAQTILVPMVDTAAQAGQVVRATRYAPEGVRGLGASVARVSGFGRTADYPTTANGQIGVIVQAETRRAIDNLDDILAVEGVDCVFIGPADLSADMGYPGNPGADEVVATIAGAVRRIRAAGKAAGIIHYDPGNFGYYADLGITFLGVGADVSLMRTSFAETLDTARRASGQ</sequence>
<keyword evidence="3" id="KW-0456">Lyase</keyword>
<comment type="caution">
    <text evidence="5">The sequence shown here is derived from an EMBL/GenBank/DDBJ whole genome shotgun (WGS) entry which is preliminary data.</text>
</comment>
<comment type="similarity">
    <text evidence="1">Belongs to the HpcH/HpaI aldolase family.</text>
</comment>
<dbReference type="PANTHER" id="PTHR30502">
    <property type="entry name" value="2-KETO-3-DEOXY-L-RHAMNONATE ALDOLASE"/>
    <property type="match status" value="1"/>
</dbReference>
<dbReference type="InterPro" id="IPR005000">
    <property type="entry name" value="Aldolase/citrate-lyase_domain"/>
</dbReference>
<dbReference type="SUPFAM" id="SSF51621">
    <property type="entry name" value="Phosphoenolpyruvate/pyruvate domain"/>
    <property type="match status" value="1"/>
</dbReference>
<evidence type="ECO:0000256" key="3">
    <source>
        <dbReference type="ARBA" id="ARBA00023239"/>
    </source>
</evidence>
<dbReference type="Pfam" id="PF03328">
    <property type="entry name" value="HpcH_HpaI"/>
    <property type="match status" value="1"/>
</dbReference>
<evidence type="ECO:0000256" key="2">
    <source>
        <dbReference type="ARBA" id="ARBA00022723"/>
    </source>
</evidence>
<proteinExistence type="inferred from homology"/>
<dbReference type="EMBL" id="BROH01000004">
    <property type="protein sequence ID" value="GKY88003.1"/>
    <property type="molecule type" value="Genomic_DNA"/>
</dbReference>
<dbReference type="InterPro" id="IPR040442">
    <property type="entry name" value="Pyrv_kinase-like_dom_sf"/>
</dbReference>
<organism evidence="5 6">
    <name type="scientific">Sinisalibacter aestuarii</name>
    <dbReference type="NCBI Taxonomy" id="2949426"/>
    <lineage>
        <taxon>Bacteria</taxon>
        <taxon>Pseudomonadati</taxon>
        <taxon>Pseudomonadota</taxon>
        <taxon>Alphaproteobacteria</taxon>
        <taxon>Rhodobacterales</taxon>
        <taxon>Roseobacteraceae</taxon>
        <taxon>Sinisalibacter</taxon>
    </lineage>
</organism>
<dbReference type="RefSeq" id="WP_281841997.1">
    <property type="nucleotide sequence ID" value="NZ_BROH01000004.1"/>
</dbReference>
<dbReference type="Proteomes" id="UP001144205">
    <property type="component" value="Unassembled WGS sequence"/>
</dbReference>
<gene>
    <name evidence="5" type="ORF">STA1M1_18720</name>
</gene>
<evidence type="ECO:0000256" key="1">
    <source>
        <dbReference type="ARBA" id="ARBA00005568"/>
    </source>
</evidence>
<accession>A0ABQ5LTC2</accession>
<evidence type="ECO:0000313" key="6">
    <source>
        <dbReference type="Proteomes" id="UP001144205"/>
    </source>
</evidence>